<evidence type="ECO:0000256" key="1">
    <source>
        <dbReference type="SAM" id="Phobius"/>
    </source>
</evidence>
<feature type="transmembrane region" description="Helical" evidence="1">
    <location>
        <begin position="458"/>
        <end position="480"/>
    </location>
</feature>
<dbReference type="InterPro" id="IPR011435">
    <property type="entry name" value="UmpAB"/>
</dbReference>
<dbReference type="Pfam" id="PF07556">
    <property type="entry name" value="DUF1538"/>
    <property type="match status" value="2"/>
</dbReference>
<feature type="transmembrane region" description="Helical" evidence="1">
    <location>
        <begin position="425"/>
        <end position="446"/>
    </location>
</feature>
<feature type="transmembrane region" description="Helical" evidence="1">
    <location>
        <begin position="175"/>
        <end position="194"/>
    </location>
</feature>
<feature type="transmembrane region" description="Helical" evidence="1">
    <location>
        <begin position="289"/>
        <end position="309"/>
    </location>
</feature>
<feature type="transmembrane region" description="Helical" evidence="1">
    <location>
        <begin position="7"/>
        <end position="28"/>
    </location>
</feature>
<feature type="transmembrane region" description="Helical" evidence="1">
    <location>
        <begin position="206"/>
        <end position="226"/>
    </location>
</feature>
<sequence>MLQKLKEVMMAVIPIAILVVIIHLFLTPLTQKQFTLFAIGVVLVLFGLAIFLLGVDISISRMGHILGHGLTKTGNIKLLVAGGILIGFIVSIAEPSLTILGDQIATMSNQSLSQILVVVVVSLGVAFLLALGMLRIVFAWNISKIVTIFYVLIFVLAIFVDEAMVTFAFDSSGATTGALTVPFVLALSAGISSLSNEEIEQDDMSFGLVGIASIGPILAMLILGLFSRQSLAGQFIEQEPLDQSIALIVWESLKSSIGQIVVGVIPLLVIFLIYHYFIEKQTPQTFKDIMVGLGYLMFGLVLFLTGVSAGFMPISQYLGGALYETQAQWVLVLIGFILGVMAILAEPAIYVLINQIEDETGGSISKNLVLVLISSGVGVAIALTVLRILNPSMRLWHILLPGFLLIILLSHKVPKLFVGMGFDSGGVASGPMTGTFIFAYVQGIAIASPVSDPIIDGFGMIAVVAMVPILFIEILGWVYLKIEQNQQE</sequence>
<feature type="transmembrane region" description="Helical" evidence="1">
    <location>
        <begin position="329"/>
        <end position="356"/>
    </location>
</feature>
<dbReference type="OrthoDB" id="9805989at2"/>
<keyword evidence="1" id="KW-1133">Transmembrane helix</keyword>
<feature type="transmembrane region" description="Helical" evidence="1">
    <location>
        <begin position="145"/>
        <end position="169"/>
    </location>
</feature>
<feature type="transmembrane region" description="Helical" evidence="1">
    <location>
        <begin position="257"/>
        <end position="277"/>
    </location>
</feature>
<feature type="transmembrane region" description="Helical" evidence="1">
    <location>
        <begin position="395"/>
        <end position="413"/>
    </location>
</feature>
<dbReference type="STRING" id="1121925.SAMN02746011_01075"/>
<proteinExistence type="predicted"/>
<evidence type="ECO:0008006" key="4">
    <source>
        <dbReference type="Google" id="ProtNLM"/>
    </source>
</evidence>
<dbReference type="EMBL" id="FUWO01000008">
    <property type="protein sequence ID" value="SJZ54088.1"/>
    <property type="molecule type" value="Genomic_DNA"/>
</dbReference>
<accession>A0A1T4LHL1</accession>
<feature type="transmembrane region" description="Helical" evidence="1">
    <location>
        <begin position="76"/>
        <end position="93"/>
    </location>
</feature>
<evidence type="ECO:0000313" key="3">
    <source>
        <dbReference type="Proteomes" id="UP000189941"/>
    </source>
</evidence>
<keyword evidence="1" id="KW-0472">Membrane</keyword>
<reference evidence="3" key="1">
    <citation type="submission" date="2017-02" db="EMBL/GenBank/DDBJ databases">
        <authorList>
            <person name="Varghese N."/>
            <person name="Submissions S."/>
        </authorList>
    </citation>
    <scope>NUCLEOTIDE SEQUENCE [LARGE SCALE GENOMIC DNA]</scope>
    <source>
        <strain evidence="3">DSM 15739</strain>
    </source>
</reference>
<dbReference type="RefSeq" id="WP_078755835.1">
    <property type="nucleotide sequence ID" value="NZ_FUWO01000008.1"/>
</dbReference>
<keyword evidence="1" id="KW-0812">Transmembrane</keyword>
<feature type="transmembrane region" description="Helical" evidence="1">
    <location>
        <begin position="34"/>
        <end position="55"/>
    </location>
</feature>
<feature type="transmembrane region" description="Helical" evidence="1">
    <location>
        <begin position="368"/>
        <end position="389"/>
    </location>
</feature>
<evidence type="ECO:0000313" key="2">
    <source>
        <dbReference type="EMBL" id="SJZ54088.1"/>
    </source>
</evidence>
<gene>
    <name evidence="2" type="ORF">SAMN02746011_01075</name>
</gene>
<name>A0A1T4LHL1_9LACT</name>
<organism evidence="2 3">
    <name type="scientific">Globicatella sulfidifaciens DSM 15739</name>
    <dbReference type="NCBI Taxonomy" id="1121925"/>
    <lineage>
        <taxon>Bacteria</taxon>
        <taxon>Bacillati</taxon>
        <taxon>Bacillota</taxon>
        <taxon>Bacilli</taxon>
        <taxon>Lactobacillales</taxon>
        <taxon>Aerococcaceae</taxon>
        <taxon>Globicatella</taxon>
    </lineage>
</organism>
<keyword evidence="3" id="KW-1185">Reference proteome</keyword>
<dbReference type="AlphaFoldDB" id="A0A1T4LHL1"/>
<feature type="transmembrane region" description="Helical" evidence="1">
    <location>
        <begin position="113"/>
        <end position="138"/>
    </location>
</feature>
<protein>
    <recommendedName>
        <fullName evidence="4">DUF1538 domain-containing protein</fullName>
    </recommendedName>
</protein>
<dbReference type="Proteomes" id="UP000189941">
    <property type="component" value="Unassembled WGS sequence"/>
</dbReference>